<reference evidence="7 8" key="1">
    <citation type="journal article" date="2016" name="Biochim. Biophys. Acta">
        <title>Photochemical characterization of actinorhodopsin and its functional existence in the natural host.</title>
        <authorList>
            <person name="Nakamura S."/>
            <person name="Kikukawa T."/>
            <person name="Tamogami J."/>
            <person name="Kamiya M."/>
            <person name="Aizawa T."/>
            <person name="Hahn M.W."/>
            <person name="Ihara K."/>
            <person name="Kamo N."/>
            <person name="Demura M."/>
        </authorList>
    </citation>
    <scope>NUCLEOTIDE SEQUENCE [LARGE SCALE GENOMIC DNA]</scope>
    <source>
        <strain evidence="7 8">MWH-Dar1</strain>
    </source>
</reference>
<protein>
    <recommendedName>
        <fullName evidence="6">RDD domain-containing protein</fullName>
    </recommendedName>
</protein>
<dbReference type="Proteomes" id="UP000243784">
    <property type="component" value="Chromosome"/>
</dbReference>
<evidence type="ECO:0000256" key="3">
    <source>
        <dbReference type="ARBA" id="ARBA00022989"/>
    </source>
</evidence>
<gene>
    <name evidence="7" type="ORF">A4Z71_03210</name>
</gene>
<keyword evidence="3 5" id="KW-1133">Transmembrane helix</keyword>
<feature type="domain" description="RDD" evidence="6">
    <location>
        <begin position="29"/>
        <end position="100"/>
    </location>
</feature>
<evidence type="ECO:0000313" key="7">
    <source>
        <dbReference type="EMBL" id="AOY55999.1"/>
    </source>
</evidence>
<dbReference type="STRING" id="535712.A4Z71_03210"/>
<dbReference type="Pfam" id="PF06271">
    <property type="entry name" value="RDD"/>
    <property type="match status" value="1"/>
</dbReference>
<organism evidence="7 8">
    <name type="scientific">Candidatus Rhodoluna planktonica</name>
    <dbReference type="NCBI Taxonomy" id="535712"/>
    <lineage>
        <taxon>Bacteria</taxon>
        <taxon>Bacillati</taxon>
        <taxon>Actinomycetota</taxon>
        <taxon>Actinomycetes</taxon>
        <taxon>Micrococcales</taxon>
        <taxon>Microbacteriaceae</taxon>
        <taxon>Luna cluster</taxon>
        <taxon>Luna-1 subcluster</taxon>
        <taxon>Rhodoluna</taxon>
    </lineage>
</organism>
<feature type="transmembrane region" description="Helical" evidence="5">
    <location>
        <begin position="66"/>
        <end position="87"/>
    </location>
</feature>
<sequence>MPTRIAAILIDWLSCLLVSAAFFASDNAATLVIFLATQSVFIATANGSLGHKLLRLRVIKIGHRQVGFSAAAIRSLLLILVLPVVIVDNNNRGLHDRAAKTALVKTR</sequence>
<evidence type="ECO:0000259" key="6">
    <source>
        <dbReference type="Pfam" id="PF06271"/>
    </source>
</evidence>
<evidence type="ECO:0000256" key="2">
    <source>
        <dbReference type="ARBA" id="ARBA00022692"/>
    </source>
</evidence>
<keyword evidence="8" id="KW-1185">Reference proteome</keyword>
<feature type="transmembrane region" description="Helical" evidence="5">
    <location>
        <begin position="30"/>
        <end position="54"/>
    </location>
</feature>
<keyword evidence="2 5" id="KW-0812">Transmembrane</keyword>
<name>A0A1D9DYX3_9MICO</name>
<accession>A0A1D9DYX3</accession>
<evidence type="ECO:0000256" key="4">
    <source>
        <dbReference type="ARBA" id="ARBA00023136"/>
    </source>
</evidence>
<proteinExistence type="predicted"/>
<evidence type="ECO:0000256" key="1">
    <source>
        <dbReference type="ARBA" id="ARBA00004141"/>
    </source>
</evidence>
<dbReference type="InterPro" id="IPR010432">
    <property type="entry name" value="RDD"/>
</dbReference>
<keyword evidence="4 5" id="KW-0472">Membrane</keyword>
<evidence type="ECO:0000256" key="5">
    <source>
        <dbReference type="SAM" id="Phobius"/>
    </source>
</evidence>
<dbReference type="GO" id="GO:0016020">
    <property type="term" value="C:membrane"/>
    <property type="evidence" value="ECO:0007669"/>
    <property type="project" value="UniProtKB-SubCell"/>
</dbReference>
<comment type="subcellular location">
    <subcellularLocation>
        <location evidence="1">Membrane</location>
        <topology evidence="1">Multi-pass membrane protein</topology>
    </subcellularLocation>
</comment>
<dbReference type="EMBL" id="CP015208">
    <property type="protein sequence ID" value="AOY55999.1"/>
    <property type="molecule type" value="Genomic_DNA"/>
</dbReference>
<dbReference type="AlphaFoldDB" id="A0A1D9DYX3"/>
<dbReference type="KEGG" id="rpla:A4Z71_03210"/>
<evidence type="ECO:0000313" key="8">
    <source>
        <dbReference type="Proteomes" id="UP000243784"/>
    </source>
</evidence>